<proteinExistence type="predicted"/>
<protein>
    <submittedName>
        <fullName evidence="2">Nuclear transport factor 2 family protein</fullName>
    </submittedName>
</protein>
<name>A0ABS0SSC6_9CAUL</name>
<dbReference type="InterPro" id="IPR027843">
    <property type="entry name" value="DUF4440"/>
</dbReference>
<evidence type="ECO:0000259" key="1">
    <source>
        <dbReference type="Pfam" id="PF14534"/>
    </source>
</evidence>
<evidence type="ECO:0000313" key="2">
    <source>
        <dbReference type="EMBL" id="MBI1682532.1"/>
    </source>
</evidence>
<feature type="domain" description="DUF4440" evidence="1">
    <location>
        <begin position="14"/>
        <end position="124"/>
    </location>
</feature>
<comment type="caution">
    <text evidence="2">The sequence shown here is derived from an EMBL/GenBank/DDBJ whole genome shotgun (WGS) entry which is preliminary data.</text>
</comment>
<sequence length="140" mass="15134">MPQDSDFAAFLEERRRVAQAYVNGDGGPLTEIAARAEPASFFPPNGGREEGAGHVIAVNARGARSFAGGGETSLEILHSEADGDLAYWTGLQHATVRMEGKSEAVEMHLRITEIFRREGGDWKMIHRHADPLADPKPPGA</sequence>
<dbReference type="Gene3D" id="3.10.450.50">
    <property type="match status" value="1"/>
</dbReference>
<dbReference type="InterPro" id="IPR032710">
    <property type="entry name" value="NTF2-like_dom_sf"/>
</dbReference>
<reference evidence="2 3" key="1">
    <citation type="submission" date="2020-11" db="EMBL/GenBank/DDBJ databases">
        <title>genome sequence of strain KACC 18849.</title>
        <authorList>
            <person name="Gao J."/>
            <person name="Zhang X."/>
        </authorList>
    </citation>
    <scope>NUCLEOTIDE SEQUENCE [LARGE SCALE GENOMIC DNA]</scope>
    <source>
        <strain evidence="2 3">KACC 18849</strain>
    </source>
</reference>
<dbReference type="RefSeq" id="WP_198574475.1">
    <property type="nucleotide sequence ID" value="NZ_JADWOX010000001.1"/>
</dbReference>
<dbReference type="Proteomes" id="UP000639859">
    <property type="component" value="Unassembled WGS sequence"/>
</dbReference>
<gene>
    <name evidence="2" type="ORF">I4Q42_02500</name>
</gene>
<dbReference type="SUPFAM" id="SSF54427">
    <property type="entry name" value="NTF2-like"/>
    <property type="match status" value="1"/>
</dbReference>
<dbReference type="Pfam" id="PF14534">
    <property type="entry name" value="DUF4440"/>
    <property type="match status" value="1"/>
</dbReference>
<evidence type="ECO:0000313" key="3">
    <source>
        <dbReference type="Proteomes" id="UP000639859"/>
    </source>
</evidence>
<organism evidence="2 3">
    <name type="scientific">Caulobacter hibisci</name>
    <dbReference type="NCBI Taxonomy" id="2035993"/>
    <lineage>
        <taxon>Bacteria</taxon>
        <taxon>Pseudomonadati</taxon>
        <taxon>Pseudomonadota</taxon>
        <taxon>Alphaproteobacteria</taxon>
        <taxon>Caulobacterales</taxon>
        <taxon>Caulobacteraceae</taxon>
        <taxon>Caulobacter</taxon>
    </lineage>
</organism>
<dbReference type="EMBL" id="JADWOX010000001">
    <property type="protein sequence ID" value="MBI1682532.1"/>
    <property type="molecule type" value="Genomic_DNA"/>
</dbReference>
<keyword evidence="3" id="KW-1185">Reference proteome</keyword>
<accession>A0ABS0SSC6</accession>